<dbReference type="PANTHER" id="PTHR43255">
    <property type="entry name" value="IRON-SULFUR-BINDING OXIDOREDUCTASE FADF-RELATED-RELATED"/>
    <property type="match status" value="1"/>
</dbReference>
<accession>A0A383CNY4</accession>
<dbReference type="AlphaFoldDB" id="A0A383CNY4"/>
<dbReference type="InterPro" id="IPR051460">
    <property type="entry name" value="HdrC_iron-sulfur_subunit"/>
</dbReference>
<evidence type="ECO:0000259" key="6">
    <source>
        <dbReference type="Pfam" id="PF02754"/>
    </source>
</evidence>
<sequence length="239" mass="27198">LVLEESKIPPTAQDALNSIEQRGHPWRGSQFTRVDWYEGLEVRTLKEHPQAEILFWVGCAPALEEKSQRIARSMARVLIRAGVDFAVLGEEERCSGDPARRMGNEYLYQMMAQQNIDTLNSYQVKKVVTTCPHCFNTLRNEYPQLGGEFEVLHYTQFVDELIQDGRLKPVKAINEKVAYHDSCFLGRHNGIYDQPRNIARSIPGLKLVEIEPRCREKGFCCGAGGGHMFIDESQGTRIN</sequence>
<keyword evidence="4" id="KW-0408">Iron</keyword>
<name>A0A383CNY4_9ZZZZ</name>
<evidence type="ECO:0000256" key="4">
    <source>
        <dbReference type="ARBA" id="ARBA00023004"/>
    </source>
</evidence>
<feature type="domain" description="Cysteine-rich" evidence="6">
    <location>
        <begin position="177"/>
        <end position="232"/>
    </location>
</feature>
<dbReference type="InterPro" id="IPR004017">
    <property type="entry name" value="Cys_rich_dom"/>
</dbReference>
<dbReference type="GO" id="GO:0046872">
    <property type="term" value="F:metal ion binding"/>
    <property type="evidence" value="ECO:0007669"/>
    <property type="project" value="UniProtKB-KW"/>
</dbReference>
<keyword evidence="3" id="KW-0560">Oxidoreductase</keyword>
<feature type="non-terminal residue" evidence="7">
    <location>
        <position position="1"/>
    </location>
</feature>
<evidence type="ECO:0000256" key="2">
    <source>
        <dbReference type="ARBA" id="ARBA00022723"/>
    </source>
</evidence>
<organism evidence="7">
    <name type="scientific">marine metagenome</name>
    <dbReference type="NCBI Taxonomy" id="408172"/>
    <lineage>
        <taxon>unclassified sequences</taxon>
        <taxon>metagenomes</taxon>
        <taxon>ecological metagenomes</taxon>
    </lineage>
</organism>
<feature type="domain" description="Cysteine-rich" evidence="6">
    <location>
        <begin position="54"/>
        <end position="139"/>
    </location>
</feature>
<feature type="non-terminal residue" evidence="7">
    <location>
        <position position="239"/>
    </location>
</feature>
<keyword evidence="5" id="KW-0411">Iron-sulfur</keyword>
<protein>
    <recommendedName>
        <fullName evidence="6">Cysteine-rich domain-containing protein</fullName>
    </recommendedName>
</protein>
<proteinExistence type="predicted"/>
<evidence type="ECO:0000256" key="1">
    <source>
        <dbReference type="ARBA" id="ARBA00022485"/>
    </source>
</evidence>
<keyword evidence="1" id="KW-0004">4Fe-4S</keyword>
<dbReference type="EMBL" id="UINC01210359">
    <property type="protein sequence ID" value="SVE33789.1"/>
    <property type="molecule type" value="Genomic_DNA"/>
</dbReference>
<dbReference type="PANTHER" id="PTHR43255:SF1">
    <property type="entry name" value="IRON-SULFUR-BINDING OXIDOREDUCTASE FADF-RELATED"/>
    <property type="match status" value="1"/>
</dbReference>
<dbReference type="Pfam" id="PF02754">
    <property type="entry name" value="CCG"/>
    <property type="match status" value="2"/>
</dbReference>
<dbReference type="GO" id="GO:0051539">
    <property type="term" value="F:4 iron, 4 sulfur cluster binding"/>
    <property type="evidence" value="ECO:0007669"/>
    <property type="project" value="UniProtKB-KW"/>
</dbReference>
<reference evidence="7" key="1">
    <citation type="submission" date="2018-05" db="EMBL/GenBank/DDBJ databases">
        <authorList>
            <person name="Lanie J.A."/>
            <person name="Ng W.-L."/>
            <person name="Kazmierczak K.M."/>
            <person name="Andrzejewski T.M."/>
            <person name="Davidsen T.M."/>
            <person name="Wayne K.J."/>
            <person name="Tettelin H."/>
            <person name="Glass J.I."/>
            <person name="Rusch D."/>
            <person name="Podicherti R."/>
            <person name="Tsui H.-C.T."/>
            <person name="Winkler M.E."/>
        </authorList>
    </citation>
    <scope>NUCLEOTIDE SEQUENCE</scope>
</reference>
<gene>
    <name evidence="7" type="ORF">METZ01_LOCUS486643</name>
</gene>
<evidence type="ECO:0000256" key="5">
    <source>
        <dbReference type="ARBA" id="ARBA00023014"/>
    </source>
</evidence>
<keyword evidence="2" id="KW-0479">Metal-binding</keyword>
<evidence type="ECO:0000313" key="7">
    <source>
        <dbReference type="EMBL" id="SVE33789.1"/>
    </source>
</evidence>
<dbReference type="GO" id="GO:0016491">
    <property type="term" value="F:oxidoreductase activity"/>
    <property type="evidence" value="ECO:0007669"/>
    <property type="project" value="UniProtKB-KW"/>
</dbReference>
<dbReference type="GO" id="GO:0005886">
    <property type="term" value="C:plasma membrane"/>
    <property type="evidence" value="ECO:0007669"/>
    <property type="project" value="TreeGrafter"/>
</dbReference>
<evidence type="ECO:0000256" key="3">
    <source>
        <dbReference type="ARBA" id="ARBA00023002"/>
    </source>
</evidence>